<protein>
    <submittedName>
        <fullName evidence="1">Microtubule associated protein</fullName>
    </submittedName>
</protein>
<organism evidence="1 2">
    <name type="scientific">Nannochloropsis gaditana</name>
    <dbReference type="NCBI Taxonomy" id="72520"/>
    <lineage>
        <taxon>Eukaryota</taxon>
        <taxon>Sar</taxon>
        <taxon>Stramenopiles</taxon>
        <taxon>Ochrophyta</taxon>
        <taxon>Eustigmatophyceae</taxon>
        <taxon>Eustigmatales</taxon>
        <taxon>Monodopsidaceae</taxon>
        <taxon>Nannochloropsis</taxon>
    </lineage>
</organism>
<proteinExistence type="predicted"/>
<dbReference type="SUPFAM" id="SSF48371">
    <property type="entry name" value="ARM repeat"/>
    <property type="match status" value="1"/>
</dbReference>
<accession>W7TIC8</accession>
<evidence type="ECO:0000313" key="1">
    <source>
        <dbReference type="EMBL" id="EWM23258.1"/>
    </source>
</evidence>
<sequence length="81" mass="9135">MRLVCDLYPFSKYGPYLVAALGTKNLRSRAACLDECRRLLDYGPASALGKRGLREIGKYLDAREPEVRSAALEVILEVFER</sequence>
<keyword evidence="2" id="KW-1185">Reference proteome</keyword>
<evidence type="ECO:0000313" key="2">
    <source>
        <dbReference type="Proteomes" id="UP000019335"/>
    </source>
</evidence>
<gene>
    <name evidence="1" type="ORF">Naga_103480g1</name>
</gene>
<dbReference type="EMBL" id="AZIL01001714">
    <property type="protein sequence ID" value="EWM23258.1"/>
    <property type="molecule type" value="Genomic_DNA"/>
</dbReference>
<dbReference type="AlphaFoldDB" id="W7TIC8"/>
<dbReference type="InterPro" id="IPR016024">
    <property type="entry name" value="ARM-type_fold"/>
</dbReference>
<reference evidence="1 2" key="1">
    <citation type="journal article" date="2014" name="Mol. Plant">
        <title>Chromosome Scale Genome Assembly and Transcriptome Profiling of Nannochloropsis gaditana in Nitrogen Depletion.</title>
        <authorList>
            <person name="Corteggiani Carpinelli E."/>
            <person name="Telatin A."/>
            <person name="Vitulo N."/>
            <person name="Forcato C."/>
            <person name="D'Angelo M."/>
            <person name="Schiavon R."/>
            <person name="Vezzi A."/>
            <person name="Giacometti G.M."/>
            <person name="Morosinotto T."/>
            <person name="Valle G."/>
        </authorList>
    </citation>
    <scope>NUCLEOTIDE SEQUENCE [LARGE SCALE GENOMIC DNA]</scope>
    <source>
        <strain evidence="1 2">B-31</strain>
    </source>
</reference>
<comment type="caution">
    <text evidence="1">The sequence shown here is derived from an EMBL/GenBank/DDBJ whole genome shotgun (WGS) entry which is preliminary data.</text>
</comment>
<dbReference type="InterPro" id="IPR011989">
    <property type="entry name" value="ARM-like"/>
</dbReference>
<name>W7TIC8_9STRA</name>
<dbReference type="Proteomes" id="UP000019335">
    <property type="component" value="Chromosome 17"/>
</dbReference>
<dbReference type="OrthoDB" id="205662at2759"/>
<dbReference type="Gene3D" id="1.25.10.10">
    <property type="entry name" value="Leucine-rich Repeat Variant"/>
    <property type="match status" value="1"/>
</dbReference>